<dbReference type="InterPro" id="IPR011010">
    <property type="entry name" value="DNA_brk_join_enz"/>
</dbReference>
<dbReference type="Gene3D" id="1.10.150.130">
    <property type="match status" value="1"/>
</dbReference>
<evidence type="ECO:0000256" key="3">
    <source>
        <dbReference type="ARBA" id="ARBA00023125"/>
    </source>
</evidence>
<dbReference type="SUPFAM" id="SSF56349">
    <property type="entry name" value="DNA breaking-rejoining enzymes"/>
    <property type="match status" value="1"/>
</dbReference>
<dbReference type="Gene3D" id="1.10.443.10">
    <property type="entry name" value="Intergrase catalytic core"/>
    <property type="match status" value="1"/>
</dbReference>
<evidence type="ECO:0000259" key="7">
    <source>
        <dbReference type="PROSITE" id="PS51898"/>
    </source>
</evidence>
<sequence length="378" mass="42088">MAGNAKGRKRRFGSVRKLPSGAWQARYTGADGLPRKAPTTFDTKRSAEQWLVEMEAELLRGEWLDPDAGKVTLAAYADRWVRERDLKARTREEYVRHLRLHVQPYLGERALNKVTAAHVRSWRSDRLAAGVGKPTLAKTYRILHAVFATAVDDDLIRRNPCRIKGAGQDKTPERPTATLDQVFAIADSIQPRYRLLVLLAAFAQLRFGELVALRRRDVDLAQMELRVHRATAEMQDGTQLDDDPKSAAGTRPISLPPGLRVDIESHLARHAQAGPNGRLFVGPLGAIPRRRNFNRVWREALLVAGIPDSPGLHLHDLRHTGSTWSAQSGATLKELMARIGHSSTRAAMIYQHATRDRDHAIAAALDALIEEARGRPGT</sequence>
<dbReference type="AlphaFoldDB" id="A0A4Q8B906"/>
<dbReference type="InterPro" id="IPR004107">
    <property type="entry name" value="Integrase_SAM-like_N"/>
</dbReference>
<dbReference type="InterPro" id="IPR013762">
    <property type="entry name" value="Integrase-like_cat_sf"/>
</dbReference>
<dbReference type="RefSeq" id="WP_130331992.1">
    <property type="nucleotide sequence ID" value="NZ_SHLD01000001.1"/>
</dbReference>
<gene>
    <name evidence="9" type="ORF">EV384_1868</name>
</gene>
<feature type="region of interest" description="Disordered" evidence="6">
    <location>
        <begin position="232"/>
        <end position="258"/>
    </location>
</feature>
<evidence type="ECO:0000313" key="10">
    <source>
        <dbReference type="Proteomes" id="UP000294114"/>
    </source>
</evidence>
<dbReference type="PROSITE" id="PS51900">
    <property type="entry name" value="CB"/>
    <property type="match status" value="1"/>
</dbReference>
<organism evidence="9 10">
    <name type="scientific">Micromonospora kangleipakensis</name>
    <dbReference type="NCBI Taxonomy" id="1077942"/>
    <lineage>
        <taxon>Bacteria</taxon>
        <taxon>Bacillati</taxon>
        <taxon>Actinomycetota</taxon>
        <taxon>Actinomycetes</taxon>
        <taxon>Micromonosporales</taxon>
        <taxon>Micromonosporaceae</taxon>
        <taxon>Micromonospora</taxon>
    </lineage>
</organism>
<comment type="similarity">
    <text evidence="1">Belongs to the 'phage' integrase family.</text>
</comment>
<feature type="domain" description="Tyr recombinase" evidence="7">
    <location>
        <begin position="172"/>
        <end position="363"/>
    </location>
</feature>
<dbReference type="GO" id="GO:0003677">
    <property type="term" value="F:DNA binding"/>
    <property type="evidence" value="ECO:0007669"/>
    <property type="project" value="UniProtKB-UniRule"/>
</dbReference>
<protein>
    <submittedName>
        <fullName evidence="9">Site-specific recombinase XerC</fullName>
    </submittedName>
</protein>
<evidence type="ECO:0000256" key="4">
    <source>
        <dbReference type="ARBA" id="ARBA00023172"/>
    </source>
</evidence>
<comment type="caution">
    <text evidence="9">The sequence shown here is derived from an EMBL/GenBank/DDBJ whole genome shotgun (WGS) entry which is preliminary data.</text>
</comment>
<evidence type="ECO:0000256" key="6">
    <source>
        <dbReference type="SAM" id="MobiDB-lite"/>
    </source>
</evidence>
<keyword evidence="3 5" id="KW-0238">DNA-binding</keyword>
<evidence type="ECO:0000256" key="1">
    <source>
        <dbReference type="ARBA" id="ARBA00008857"/>
    </source>
</evidence>
<dbReference type="PANTHER" id="PTHR30349">
    <property type="entry name" value="PHAGE INTEGRASE-RELATED"/>
    <property type="match status" value="1"/>
</dbReference>
<keyword evidence="4" id="KW-0233">DNA recombination</keyword>
<dbReference type="GO" id="GO:0015074">
    <property type="term" value="P:DNA integration"/>
    <property type="evidence" value="ECO:0007669"/>
    <property type="project" value="UniProtKB-KW"/>
</dbReference>
<dbReference type="Pfam" id="PF14659">
    <property type="entry name" value="Phage_int_SAM_3"/>
    <property type="match status" value="1"/>
</dbReference>
<dbReference type="InterPro" id="IPR010998">
    <property type="entry name" value="Integrase_recombinase_N"/>
</dbReference>
<dbReference type="InterPro" id="IPR044068">
    <property type="entry name" value="CB"/>
</dbReference>
<name>A0A4Q8B906_9ACTN</name>
<evidence type="ECO:0000256" key="2">
    <source>
        <dbReference type="ARBA" id="ARBA00022908"/>
    </source>
</evidence>
<dbReference type="OrthoDB" id="1822491at2"/>
<dbReference type="EMBL" id="SHLD01000001">
    <property type="protein sequence ID" value="RZU73463.1"/>
    <property type="molecule type" value="Genomic_DNA"/>
</dbReference>
<dbReference type="InterPro" id="IPR002104">
    <property type="entry name" value="Integrase_catalytic"/>
</dbReference>
<keyword evidence="10" id="KW-1185">Reference proteome</keyword>
<accession>A0A4Q8B906</accession>
<proteinExistence type="inferred from homology"/>
<dbReference type="PROSITE" id="PS51898">
    <property type="entry name" value="TYR_RECOMBINASE"/>
    <property type="match status" value="1"/>
</dbReference>
<dbReference type="InterPro" id="IPR050090">
    <property type="entry name" value="Tyrosine_recombinase_XerCD"/>
</dbReference>
<evidence type="ECO:0000259" key="8">
    <source>
        <dbReference type="PROSITE" id="PS51900"/>
    </source>
</evidence>
<dbReference type="PANTHER" id="PTHR30349:SF64">
    <property type="entry name" value="PROPHAGE INTEGRASE INTD-RELATED"/>
    <property type="match status" value="1"/>
</dbReference>
<dbReference type="CDD" id="cd01189">
    <property type="entry name" value="INT_ICEBs1_C_like"/>
    <property type="match status" value="1"/>
</dbReference>
<dbReference type="Proteomes" id="UP000294114">
    <property type="component" value="Unassembled WGS sequence"/>
</dbReference>
<dbReference type="InterPro" id="IPR058717">
    <property type="entry name" value="Phage_L5_Integrase_N"/>
</dbReference>
<keyword evidence="2" id="KW-0229">DNA integration</keyword>
<evidence type="ECO:0000256" key="5">
    <source>
        <dbReference type="PROSITE-ProRule" id="PRU01248"/>
    </source>
</evidence>
<reference evidence="9 10" key="1">
    <citation type="submission" date="2019-02" db="EMBL/GenBank/DDBJ databases">
        <title>Sequencing the genomes of 1000 actinobacteria strains.</title>
        <authorList>
            <person name="Klenk H.-P."/>
        </authorList>
    </citation>
    <scope>NUCLEOTIDE SEQUENCE [LARGE SCALE GENOMIC DNA]</scope>
    <source>
        <strain evidence="9 10">DSM 45612</strain>
    </source>
</reference>
<dbReference type="Pfam" id="PF00589">
    <property type="entry name" value="Phage_integrase"/>
    <property type="match status" value="1"/>
</dbReference>
<feature type="domain" description="Core-binding (CB)" evidence="8">
    <location>
        <begin position="71"/>
        <end position="151"/>
    </location>
</feature>
<dbReference type="Pfam" id="PF26003">
    <property type="entry name" value="Integrase_N_phage"/>
    <property type="match status" value="1"/>
</dbReference>
<evidence type="ECO:0000313" key="9">
    <source>
        <dbReference type="EMBL" id="RZU73463.1"/>
    </source>
</evidence>
<dbReference type="GO" id="GO:0006310">
    <property type="term" value="P:DNA recombination"/>
    <property type="evidence" value="ECO:0007669"/>
    <property type="project" value="UniProtKB-KW"/>
</dbReference>